<accession>H2CE52</accession>
<evidence type="ECO:0000313" key="4">
    <source>
        <dbReference type="Proteomes" id="UP000005737"/>
    </source>
</evidence>
<dbReference type="AlphaFoldDB" id="H2CE52"/>
<protein>
    <recommendedName>
        <fullName evidence="5">Lipoprotein</fullName>
    </recommendedName>
</protein>
<feature type="compositionally biased region" description="Polar residues" evidence="1">
    <location>
        <begin position="141"/>
        <end position="152"/>
    </location>
</feature>
<dbReference type="PROSITE" id="PS51257">
    <property type="entry name" value="PROKAR_LIPOPROTEIN"/>
    <property type="match status" value="1"/>
</dbReference>
<evidence type="ECO:0008006" key="5">
    <source>
        <dbReference type="Google" id="ProtNLM"/>
    </source>
</evidence>
<keyword evidence="2" id="KW-0472">Membrane</keyword>
<reference evidence="3 4" key="1">
    <citation type="submission" date="2011-10" db="EMBL/GenBank/DDBJ databases">
        <title>The Improved High-Quality Draft genome of Leptonema illini DSM 21528.</title>
        <authorList>
            <consortium name="US DOE Joint Genome Institute (JGI-PGF)"/>
            <person name="Lucas S."/>
            <person name="Copeland A."/>
            <person name="Lapidus A."/>
            <person name="Glavina del Rio T."/>
            <person name="Dalin E."/>
            <person name="Tice H."/>
            <person name="Bruce D."/>
            <person name="Goodwin L."/>
            <person name="Pitluck S."/>
            <person name="Peters L."/>
            <person name="Mikhailova N."/>
            <person name="Held B."/>
            <person name="Kyrpides N."/>
            <person name="Mavromatis K."/>
            <person name="Ivanova N."/>
            <person name="Markowitz V."/>
            <person name="Cheng J.-F."/>
            <person name="Hugenholtz P."/>
            <person name="Woyke T."/>
            <person name="Wu D."/>
            <person name="Gronow S."/>
            <person name="Wellnitz S."/>
            <person name="Brambilla E.-M."/>
            <person name="Klenk H.-P."/>
            <person name="Eisen J.A."/>
        </authorList>
    </citation>
    <scope>NUCLEOTIDE SEQUENCE [LARGE SCALE GENOMIC DNA]</scope>
    <source>
        <strain evidence="3 4">DSM 21528</strain>
    </source>
</reference>
<organism evidence="3 4">
    <name type="scientific">Leptonema illini DSM 21528</name>
    <dbReference type="NCBI Taxonomy" id="929563"/>
    <lineage>
        <taxon>Bacteria</taxon>
        <taxon>Pseudomonadati</taxon>
        <taxon>Spirochaetota</taxon>
        <taxon>Spirochaetia</taxon>
        <taxon>Leptospirales</taxon>
        <taxon>Leptospiraceae</taxon>
        <taxon>Leptonema</taxon>
    </lineage>
</organism>
<keyword evidence="2" id="KW-1133">Transmembrane helix</keyword>
<feature type="region of interest" description="Disordered" evidence="1">
    <location>
        <begin position="93"/>
        <end position="152"/>
    </location>
</feature>
<evidence type="ECO:0000256" key="2">
    <source>
        <dbReference type="SAM" id="Phobius"/>
    </source>
</evidence>
<sequence>MNKAIIGVFILLLGCQEPLVNESYGSINYESINGFDLMREHLASEYDVQNSSFLDAKKMSQYDLIIYFHTELAPYDYMIELDRQIAEMVRPEGVLPLEPTSNSSSEEPEEESEEDSEEEAEGQETASETAADDSDEDIQELDTQGDASGSFNSGERPVALLILQRGTTASTPFWSLQWTGLSPEKERARDFVADRIRADGMPEWLPESSFFFERRLLDKKPFEKRIYYNGAEQAAYQGRPLPARIPAGLAILPDEPEHIPVVYRRSLAAFSTGSYFVEATIPGAYLFLVSDSAPFLNYHMMREGNVALLDFVVARSMKYRPRDSEGKPKILILDRLLTREERMQEERSLFSVFLQPPWSLPAALLLLLFILFVWSRLLRDRPVTEIEPESREGDLMRHFDGVGRRIAAVSYRNRKRELKK</sequence>
<feature type="compositionally biased region" description="Acidic residues" evidence="1">
    <location>
        <begin position="130"/>
        <end position="140"/>
    </location>
</feature>
<gene>
    <name evidence="3" type="ORF">Lepil_1921</name>
</gene>
<evidence type="ECO:0000313" key="3">
    <source>
        <dbReference type="EMBL" id="EHQ06604.1"/>
    </source>
</evidence>
<keyword evidence="2" id="KW-0812">Transmembrane</keyword>
<feature type="compositionally biased region" description="Acidic residues" evidence="1">
    <location>
        <begin position="106"/>
        <end position="122"/>
    </location>
</feature>
<name>H2CE52_9LEPT</name>
<dbReference type="EMBL" id="JH597773">
    <property type="protein sequence ID" value="EHQ06604.1"/>
    <property type="molecule type" value="Genomic_DNA"/>
</dbReference>
<dbReference type="RefSeq" id="WP_002772265.1">
    <property type="nucleotide sequence ID" value="NZ_JH597773.1"/>
</dbReference>
<dbReference type="Proteomes" id="UP000005737">
    <property type="component" value="Unassembled WGS sequence"/>
</dbReference>
<dbReference type="STRING" id="183.GCA_002009735_03254"/>
<keyword evidence="4" id="KW-1185">Reference proteome</keyword>
<feature type="transmembrane region" description="Helical" evidence="2">
    <location>
        <begin position="358"/>
        <end position="378"/>
    </location>
</feature>
<feature type="compositionally biased region" description="Low complexity" evidence="1">
    <location>
        <begin position="96"/>
        <end position="105"/>
    </location>
</feature>
<proteinExistence type="predicted"/>
<evidence type="ECO:0000256" key="1">
    <source>
        <dbReference type="SAM" id="MobiDB-lite"/>
    </source>
</evidence>
<dbReference type="HOGENOM" id="CLU_653460_0_0_12"/>